<dbReference type="GeneID" id="36588425"/>
<feature type="region of interest" description="Disordered" evidence="1">
    <location>
        <begin position="1"/>
        <end position="110"/>
    </location>
</feature>
<gene>
    <name evidence="2" type="ORF">K444DRAFT_613441</name>
</gene>
<organism evidence="2 3">
    <name type="scientific">Hyaloscypha bicolor E</name>
    <dbReference type="NCBI Taxonomy" id="1095630"/>
    <lineage>
        <taxon>Eukaryota</taxon>
        <taxon>Fungi</taxon>
        <taxon>Dikarya</taxon>
        <taxon>Ascomycota</taxon>
        <taxon>Pezizomycotina</taxon>
        <taxon>Leotiomycetes</taxon>
        <taxon>Helotiales</taxon>
        <taxon>Hyaloscyphaceae</taxon>
        <taxon>Hyaloscypha</taxon>
        <taxon>Hyaloscypha bicolor</taxon>
    </lineage>
</organism>
<dbReference type="InParanoid" id="A0A2J6T8Y4"/>
<reference evidence="2 3" key="1">
    <citation type="submission" date="2016-04" db="EMBL/GenBank/DDBJ databases">
        <title>A degradative enzymes factory behind the ericoid mycorrhizal symbiosis.</title>
        <authorList>
            <consortium name="DOE Joint Genome Institute"/>
            <person name="Martino E."/>
            <person name="Morin E."/>
            <person name="Grelet G."/>
            <person name="Kuo A."/>
            <person name="Kohler A."/>
            <person name="Daghino S."/>
            <person name="Barry K."/>
            <person name="Choi C."/>
            <person name="Cichocki N."/>
            <person name="Clum A."/>
            <person name="Copeland A."/>
            <person name="Hainaut M."/>
            <person name="Haridas S."/>
            <person name="Labutti K."/>
            <person name="Lindquist E."/>
            <person name="Lipzen A."/>
            <person name="Khouja H.-R."/>
            <person name="Murat C."/>
            <person name="Ohm R."/>
            <person name="Olson A."/>
            <person name="Spatafora J."/>
            <person name="Veneault-Fourrey C."/>
            <person name="Henrissat B."/>
            <person name="Grigoriev I."/>
            <person name="Martin F."/>
            <person name="Perotto S."/>
        </authorList>
    </citation>
    <scope>NUCLEOTIDE SEQUENCE [LARGE SCALE GENOMIC DNA]</scope>
    <source>
        <strain evidence="2 3">E</strain>
    </source>
</reference>
<proteinExistence type="predicted"/>
<dbReference type="AlphaFoldDB" id="A0A2J6T8Y4"/>
<sequence length="181" mass="19385">MADESKPTPTSPPPKYTETATSALAQHPPRPTVEDESVEAEQSAAAIKPLLPPRTATQASTSSPFPPRSPTQPSTSASDHMPRKPVPTADPRGPPKPIGSLLQQAKGAMPTSFAGAKDSAMKYGKFVLDHVKKGEMPWTQWYCCGLVNGAECETENHRLHKECKKCGHRVCEKCVKGTLGG</sequence>
<evidence type="ECO:0000256" key="1">
    <source>
        <dbReference type="SAM" id="MobiDB-lite"/>
    </source>
</evidence>
<dbReference type="Proteomes" id="UP000235371">
    <property type="component" value="Unassembled WGS sequence"/>
</dbReference>
<evidence type="ECO:0000313" key="3">
    <source>
        <dbReference type="Proteomes" id="UP000235371"/>
    </source>
</evidence>
<name>A0A2J6T8Y4_9HELO</name>
<dbReference type="OrthoDB" id="3595799at2759"/>
<keyword evidence="3" id="KW-1185">Reference proteome</keyword>
<evidence type="ECO:0000313" key="2">
    <source>
        <dbReference type="EMBL" id="PMD59482.1"/>
    </source>
</evidence>
<accession>A0A2J6T8Y4</accession>
<protein>
    <submittedName>
        <fullName evidence="2">Uncharacterized protein</fullName>
    </submittedName>
</protein>
<dbReference type="RefSeq" id="XP_024736386.1">
    <property type="nucleotide sequence ID" value="XM_024880348.1"/>
</dbReference>
<dbReference type="EMBL" id="KZ613816">
    <property type="protein sequence ID" value="PMD59482.1"/>
    <property type="molecule type" value="Genomic_DNA"/>
</dbReference>